<organism evidence="19 20">
    <name type="scientific">Trichuris muris</name>
    <name type="common">Mouse whipworm</name>
    <dbReference type="NCBI Taxonomy" id="70415"/>
    <lineage>
        <taxon>Eukaryota</taxon>
        <taxon>Metazoa</taxon>
        <taxon>Ecdysozoa</taxon>
        <taxon>Nematoda</taxon>
        <taxon>Enoplea</taxon>
        <taxon>Dorylaimia</taxon>
        <taxon>Trichinellida</taxon>
        <taxon>Trichuridae</taxon>
        <taxon>Trichuris</taxon>
    </lineage>
</organism>
<dbReference type="SUPFAM" id="SSF52540">
    <property type="entry name" value="P-loop containing nucleoside triphosphate hydrolases"/>
    <property type="match status" value="2"/>
</dbReference>
<dbReference type="GO" id="GO:0008094">
    <property type="term" value="F:ATP-dependent activity, acting on DNA"/>
    <property type="evidence" value="ECO:0007669"/>
    <property type="project" value="UniProtKB-ARBA"/>
</dbReference>
<reference evidence="20" key="3">
    <citation type="submission" date="2019-12" db="UniProtKB">
        <authorList>
            <consortium name="WormBaseParasite"/>
        </authorList>
    </citation>
    <scope>IDENTIFICATION</scope>
</reference>
<proteinExistence type="inferred from homology"/>
<keyword evidence="11" id="KW-0804">Transcription</keyword>
<evidence type="ECO:0000256" key="2">
    <source>
        <dbReference type="ARBA" id="ARBA00007025"/>
    </source>
</evidence>
<feature type="region of interest" description="Disordered" evidence="16">
    <location>
        <begin position="222"/>
        <end position="244"/>
    </location>
</feature>
<dbReference type="GO" id="GO:0016787">
    <property type="term" value="F:hydrolase activity"/>
    <property type="evidence" value="ECO:0007669"/>
    <property type="project" value="UniProtKB-KW"/>
</dbReference>
<evidence type="ECO:0000256" key="3">
    <source>
        <dbReference type="ARBA" id="ARBA00022472"/>
    </source>
</evidence>
<evidence type="ECO:0000259" key="17">
    <source>
        <dbReference type="PROSITE" id="PS51192"/>
    </source>
</evidence>
<dbReference type="GO" id="GO:0004386">
    <property type="term" value="F:helicase activity"/>
    <property type="evidence" value="ECO:0007669"/>
    <property type="project" value="UniProtKB-KW"/>
</dbReference>
<dbReference type="PROSITE" id="PS51192">
    <property type="entry name" value="HELICASE_ATP_BIND_1"/>
    <property type="match status" value="1"/>
</dbReference>
<dbReference type="Pfam" id="PF00176">
    <property type="entry name" value="SNF2-rel_dom"/>
    <property type="match status" value="1"/>
</dbReference>
<reference evidence="19" key="2">
    <citation type="submission" date="2014-03" db="EMBL/GenBank/DDBJ databases">
        <title>The whipworm genome and dual-species transcriptomics of an intimate host-pathogen interaction.</title>
        <authorList>
            <person name="Foth B.J."/>
            <person name="Tsai I.J."/>
            <person name="Reid A.J."/>
            <person name="Bancroft A.J."/>
            <person name="Nichol S."/>
            <person name="Tracey A."/>
            <person name="Holroyd N."/>
            <person name="Cotton J.A."/>
            <person name="Stanley E.J."/>
            <person name="Zarowiecki M."/>
            <person name="Liu J.Z."/>
            <person name="Huckvale T."/>
            <person name="Cooper P.J."/>
            <person name="Grencis R.K."/>
            <person name="Berriman M."/>
        </authorList>
    </citation>
    <scope>NUCLEOTIDE SEQUENCE [LARGE SCALE GENOMIC DNA]</scope>
    <source>
        <strain evidence="19">Edinburgh</strain>
    </source>
</reference>
<dbReference type="GO" id="GO:0005737">
    <property type="term" value="C:cytoplasm"/>
    <property type="evidence" value="ECO:0007669"/>
    <property type="project" value="UniProtKB-ARBA"/>
</dbReference>
<dbReference type="PANTHER" id="PTHR45626:SF50">
    <property type="entry name" value="TRANSCRIPTION TERMINATION FACTOR 2"/>
    <property type="match status" value="1"/>
</dbReference>
<keyword evidence="5" id="KW-0547">Nucleotide-binding</keyword>
<evidence type="ECO:0000256" key="10">
    <source>
        <dbReference type="ARBA" id="ARBA00023125"/>
    </source>
</evidence>
<dbReference type="GO" id="GO:0003677">
    <property type="term" value="F:DNA binding"/>
    <property type="evidence" value="ECO:0007669"/>
    <property type="project" value="UniProtKB-KW"/>
</dbReference>
<evidence type="ECO:0000256" key="12">
    <source>
        <dbReference type="ARBA" id="ARBA00023242"/>
    </source>
</evidence>
<dbReference type="Gene3D" id="3.40.50.300">
    <property type="entry name" value="P-loop containing nucleotide triphosphate hydrolases"/>
    <property type="match status" value="1"/>
</dbReference>
<dbReference type="Pfam" id="PF00271">
    <property type="entry name" value="Helicase_C"/>
    <property type="match status" value="1"/>
</dbReference>
<keyword evidence="4" id="KW-0597">Phosphoprotein</keyword>
<keyword evidence="6" id="KW-0378">Hydrolase</keyword>
<feature type="region of interest" description="Disordered" evidence="16">
    <location>
        <begin position="72"/>
        <end position="132"/>
    </location>
</feature>
<evidence type="ECO:0000256" key="1">
    <source>
        <dbReference type="ARBA" id="ARBA00004123"/>
    </source>
</evidence>
<evidence type="ECO:0000256" key="14">
    <source>
        <dbReference type="ARBA" id="ARBA00079067"/>
    </source>
</evidence>
<feature type="domain" description="Helicase C-terminal" evidence="18">
    <location>
        <begin position="849"/>
        <end position="1010"/>
    </location>
</feature>
<evidence type="ECO:0000313" key="20">
    <source>
        <dbReference type="WBParaSite" id="TMUE_2000006406.1"/>
    </source>
</evidence>
<feature type="domain" description="Helicase ATP-binding" evidence="17">
    <location>
        <begin position="457"/>
        <end position="656"/>
    </location>
</feature>
<dbReference type="WBParaSite" id="TMUE_2000006406.2">
    <property type="protein sequence ID" value="TMUE_2000006406.2"/>
    <property type="gene ID" value="WBGene00285101"/>
</dbReference>
<dbReference type="CDD" id="cd18793">
    <property type="entry name" value="SF2_C_SNF"/>
    <property type="match status" value="1"/>
</dbReference>
<dbReference type="WBParaSite" id="TMUE_2000006406.1">
    <property type="protein sequence ID" value="TMUE_2000006406.1"/>
    <property type="gene ID" value="WBGene00285101"/>
</dbReference>
<evidence type="ECO:0000256" key="8">
    <source>
        <dbReference type="ARBA" id="ARBA00022840"/>
    </source>
</evidence>
<protein>
    <recommendedName>
        <fullName evidence="13">Transcription termination factor 2</fullName>
    </recommendedName>
    <alternativeName>
        <fullName evidence="15">RNA polymerase II termination factor</fullName>
    </alternativeName>
    <alternativeName>
        <fullName evidence="14">Transcription release factor 2</fullName>
    </alternativeName>
</protein>
<evidence type="ECO:0000259" key="18">
    <source>
        <dbReference type="PROSITE" id="PS51194"/>
    </source>
</evidence>
<dbReference type="PANTHER" id="PTHR45626">
    <property type="entry name" value="TRANSCRIPTION TERMINATION FACTOR 2-RELATED"/>
    <property type="match status" value="1"/>
</dbReference>
<dbReference type="STRING" id="70415.A0A5S6QG75"/>
<feature type="compositionally biased region" description="Basic and acidic residues" evidence="16">
    <location>
        <begin position="168"/>
        <end position="177"/>
    </location>
</feature>
<dbReference type="SMART" id="SM00490">
    <property type="entry name" value="HELICc"/>
    <property type="match status" value="1"/>
</dbReference>
<dbReference type="FunFam" id="3.40.50.10810:FF:000043">
    <property type="entry name" value="Transcription termination factor 2"/>
    <property type="match status" value="1"/>
</dbReference>
<feature type="compositionally biased region" description="Polar residues" evidence="16">
    <location>
        <begin position="105"/>
        <end position="114"/>
    </location>
</feature>
<evidence type="ECO:0000313" key="19">
    <source>
        <dbReference type="Proteomes" id="UP000046395"/>
    </source>
</evidence>
<evidence type="ECO:0000256" key="16">
    <source>
        <dbReference type="SAM" id="MobiDB-lite"/>
    </source>
</evidence>
<dbReference type="Proteomes" id="UP000046395">
    <property type="component" value="Unassembled WGS sequence"/>
</dbReference>
<evidence type="ECO:0000256" key="6">
    <source>
        <dbReference type="ARBA" id="ARBA00022801"/>
    </source>
</evidence>
<keyword evidence="7" id="KW-0347">Helicase</keyword>
<keyword evidence="9" id="KW-0805">Transcription regulation</keyword>
<dbReference type="GO" id="GO:0006353">
    <property type="term" value="P:DNA-templated transcription termination"/>
    <property type="evidence" value="ECO:0007669"/>
    <property type="project" value="UniProtKB-KW"/>
</dbReference>
<reference evidence="19" key="1">
    <citation type="submission" date="2013-11" db="EMBL/GenBank/DDBJ databases">
        <authorList>
            <person name="Aslett M."/>
        </authorList>
    </citation>
    <scope>NUCLEOTIDE SEQUENCE [LARGE SCALE GENOMIC DNA]</scope>
    <source>
        <strain evidence="19">Edinburgh</strain>
    </source>
</reference>
<evidence type="ECO:0000256" key="11">
    <source>
        <dbReference type="ARBA" id="ARBA00023163"/>
    </source>
</evidence>
<evidence type="ECO:0000256" key="7">
    <source>
        <dbReference type="ARBA" id="ARBA00022806"/>
    </source>
</evidence>
<evidence type="ECO:0000256" key="15">
    <source>
        <dbReference type="ARBA" id="ARBA00082628"/>
    </source>
</evidence>
<dbReference type="Gene3D" id="3.40.50.10810">
    <property type="entry name" value="Tandem AAA-ATPase domain"/>
    <property type="match status" value="1"/>
</dbReference>
<dbReference type="InterPro" id="IPR049730">
    <property type="entry name" value="SNF2/RAD54-like_C"/>
</dbReference>
<evidence type="ECO:0000256" key="5">
    <source>
        <dbReference type="ARBA" id="ARBA00022741"/>
    </source>
</evidence>
<evidence type="ECO:0000256" key="4">
    <source>
        <dbReference type="ARBA" id="ARBA00022553"/>
    </source>
</evidence>
<comment type="similarity">
    <text evidence="2">Belongs to the SNF2/RAD54 helicase family.</text>
</comment>
<feature type="compositionally biased region" description="Basic and acidic residues" evidence="16">
    <location>
        <begin position="78"/>
        <end position="87"/>
    </location>
</feature>
<sequence length="1028" mass="114413">MERRKPLYKFQQSTPITRSVRSNNPLARLNVGALSEFEAPAFGDCSVICAPENDGKRAGSVVLSDSGSFLEEACSTNSDREKDKENNEPQSVVMDSLDSFVPATPESSASSSIGDNPGAAAPNSETSQNYSRAEFTQFRDSSHMSVVEEDYGQPFGLVPKTNNSGRSRNVERNTTDEFKFEKPSAMSFQYVESSSDESVQPQQPGIPVSEPATKALSKGVMGAEEDNREPLGQVPTTSRSVWPRNVGRNINSEFQLEKPIASGSGYVGSSSDKGVHSEEPDIPVSQAAVQALKKEDFNAIRRRKEELEHVLLNLQMANRLSTYLPDKGNRINKRMELVADELKAIDLQLEEDSFEVIDHTKGPSARLNVFNPAVKIPIVGAHLPEAHAEVDQFAKLLTGKVGAKRLDEVRAVTLETVTKIHNAMQSCPHETDETAQPDGLLSELMLHQRQALTWLLWREEQIPSGGILADDMGLGKTFSMLSLIVASKRLSEEKVQARIANRESTARNGQLVPSSGTLVVCPASIVYQWESEVKKRIRTGLLRVCVHHGAKRETEPRRLAHYDVVITTYGIVKSDMFKKKCKRSSNSYASVQSSPLFRVLWDRVILDEAHTIKSPSTETAKACYALESLSRWALTGTPIHNNVKDLFSLLKFLRFRPFDDYQVWKTWMEVKTEIGLNRINSIVKSILLRRTKNQVTPDGKPYVPLPLKRVQVQKLTLTAKEGDVYMKMFAASRLYVENFLAKDQEDFQGGHFVKATNSRNIWGRTNAAQMHGAQSLQIIVMLLRLRQACCHMALVKQAVDLNALKDDTIEMDVERQFKELSLAEEYEDIGSHAIDELFDESFESCKVKAVIQMILSLKNGSAEERPKFVVVSEWISLLEIVSHHLRKNQVTFTSITGAVSAEERTKRADRFNDLSSGPEVMLLSLTAGGVGLNLVGGNHLFILDLHWNPALELQAADRIYRVGQTRPVVIHKLVCSGTIEEKVLALQEKKLQIADAVLTGVAAKSLKALSLNDLRFLFELESRIPSSS</sequence>
<dbReference type="InterPro" id="IPR014001">
    <property type="entry name" value="Helicase_ATP-bd"/>
</dbReference>
<evidence type="ECO:0000256" key="13">
    <source>
        <dbReference type="ARBA" id="ARBA00070113"/>
    </source>
</evidence>
<dbReference type="PROSITE" id="PS51194">
    <property type="entry name" value="HELICASE_CTER"/>
    <property type="match status" value="1"/>
</dbReference>
<accession>A0A5S6QG75</accession>
<dbReference type="GO" id="GO:0006281">
    <property type="term" value="P:DNA repair"/>
    <property type="evidence" value="ECO:0007669"/>
    <property type="project" value="TreeGrafter"/>
</dbReference>
<evidence type="ECO:0000256" key="9">
    <source>
        <dbReference type="ARBA" id="ARBA00023015"/>
    </source>
</evidence>
<dbReference type="SMART" id="SM00487">
    <property type="entry name" value="DEXDc"/>
    <property type="match status" value="1"/>
</dbReference>
<keyword evidence="8" id="KW-0067">ATP-binding</keyword>
<dbReference type="GO" id="GO:0005634">
    <property type="term" value="C:nucleus"/>
    <property type="evidence" value="ECO:0007669"/>
    <property type="project" value="UniProtKB-SubCell"/>
</dbReference>
<feature type="region of interest" description="Disordered" evidence="16">
    <location>
        <begin position="153"/>
        <end position="177"/>
    </location>
</feature>
<dbReference type="InterPro" id="IPR001650">
    <property type="entry name" value="Helicase_C-like"/>
</dbReference>
<dbReference type="InterPro" id="IPR000330">
    <property type="entry name" value="SNF2_N"/>
</dbReference>
<dbReference type="InterPro" id="IPR038718">
    <property type="entry name" value="SNF2-like_sf"/>
</dbReference>
<keyword evidence="19" id="KW-1185">Reference proteome</keyword>
<comment type="subcellular location">
    <subcellularLocation>
        <location evidence="1">Nucleus</location>
    </subcellularLocation>
</comment>
<keyword evidence="12" id="KW-0539">Nucleus</keyword>
<keyword evidence="10" id="KW-0238">DNA-binding</keyword>
<keyword evidence="3" id="KW-0806">Transcription termination</keyword>
<dbReference type="GO" id="GO:0005524">
    <property type="term" value="F:ATP binding"/>
    <property type="evidence" value="ECO:0007669"/>
    <property type="project" value="UniProtKB-KW"/>
</dbReference>
<name>A0A5S6QG75_TRIMR</name>
<dbReference type="InterPro" id="IPR050628">
    <property type="entry name" value="SNF2_RAD54_helicase_TF"/>
</dbReference>
<dbReference type="AlphaFoldDB" id="A0A5S6QG75"/>
<dbReference type="InterPro" id="IPR027417">
    <property type="entry name" value="P-loop_NTPase"/>
</dbReference>